<dbReference type="PROSITE" id="PS50026">
    <property type="entry name" value="EGF_3"/>
    <property type="match status" value="2"/>
</dbReference>
<feature type="disulfide bond" evidence="1">
    <location>
        <begin position="99"/>
        <end position="116"/>
    </location>
</feature>
<feature type="domain" description="EGF-like" evidence="2">
    <location>
        <begin position="38"/>
        <end position="79"/>
    </location>
</feature>
<keyword evidence="1" id="KW-1015">Disulfide bond</keyword>
<keyword evidence="1" id="KW-0245">EGF-like domain</keyword>
<dbReference type="InterPro" id="IPR000742">
    <property type="entry name" value="EGF"/>
</dbReference>
<feature type="disulfide bond" evidence="1">
    <location>
        <begin position="48"/>
        <end position="65"/>
    </location>
</feature>
<name>A0A368FH36_ANCCA</name>
<reference evidence="3 4" key="1">
    <citation type="submission" date="2014-10" db="EMBL/GenBank/DDBJ databases">
        <title>Draft genome of the hookworm Ancylostoma caninum.</title>
        <authorList>
            <person name="Mitreva M."/>
        </authorList>
    </citation>
    <scope>NUCLEOTIDE SEQUENCE [LARGE SCALE GENOMIC DNA]</scope>
    <source>
        <strain evidence="3 4">Baltimore</strain>
    </source>
</reference>
<dbReference type="Gene3D" id="2.10.25.10">
    <property type="entry name" value="Laminin"/>
    <property type="match status" value="2"/>
</dbReference>
<dbReference type="OrthoDB" id="9990982at2759"/>
<protein>
    <submittedName>
        <fullName evidence="3">EGF-like domain protein</fullName>
    </submittedName>
</protein>
<keyword evidence="4" id="KW-1185">Reference proteome</keyword>
<organism evidence="3 4">
    <name type="scientific">Ancylostoma caninum</name>
    <name type="common">Dog hookworm</name>
    <dbReference type="NCBI Taxonomy" id="29170"/>
    <lineage>
        <taxon>Eukaryota</taxon>
        <taxon>Metazoa</taxon>
        <taxon>Ecdysozoa</taxon>
        <taxon>Nematoda</taxon>
        <taxon>Chromadorea</taxon>
        <taxon>Rhabditida</taxon>
        <taxon>Rhabditina</taxon>
        <taxon>Rhabditomorpha</taxon>
        <taxon>Strongyloidea</taxon>
        <taxon>Ancylostomatidae</taxon>
        <taxon>Ancylostomatinae</taxon>
        <taxon>Ancylostoma</taxon>
    </lineage>
</organism>
<comment type="caution">
    <text evidence="1">Lacks conserved residue(s) required for the propagation of feature annotation.</text>
</comment>
<dbReference type="PROSITE" id="PS01186">
    <property type="entry name" value="EGF_2"/>
    <property type="match status" value="3"/>
</dbReference>
<dbReference type="Proteomes" id="UP000252519">
    <property type="component" value="Unassembled WGS sequence"/>
</dbReference>
<proteinExistence type="predicted"/>
<gene>
    <name evidence="3" type="ORF">ANCCAN_22736</name>
</gene>
<comment type="caution">
    <text evidence="3">The sequence shown here is derived from an EMBL/GenBank/DDBJ whole genome shotgun (WGS) entry which is preliminary data.</text>
</comment>
<evidence type="ECO:0000313" key="3">
    <source>
        <dbReference type="EMBL" id="RCN31473.1"/>
    </source>
</evidence>
<evidence type="ECO:0000259" key="2">
    <source>
        <dbReference type="PROSITE" id="PS50026"/>
    </source>
</evidence>
<accession>A0A368FH36</accession>
<sequence>MMSECVCKAGYHGNGISCESLSDVEDHDQRTKAPEGSIGKVCRAHEECSEHGTCSYSRTLGYYHCICKEPYVGNGVECSLQQGTDRREEQQGCDILRDCDQNAQCVYDSSNRIYRCECYQGYAGDGKICVQIHSGTPQQGGVGM</sequence>
<dbReference type="SMART" id="SM00181">
    <property type="entry name" value="EGF"/>
    <property type="match status" value="2"/>
</dbReference>
<evidence type="ECO:0000256" key="1">
    <source>
        <dbReference type="PROSITE-ProRule" id="PRU00076"/>
    </source>
</evidence>
<dbReference type="SUPFAM" id="SSF57184">
    <property type="entry name" value="Growth factor receptor domain"/>
    <property type="match status" value="1"/>
</dbReference>
<evidence type="ECO:0000313" key="4">
    <source>
        <dbReference type="Proteomes" id="UP000252519"/>
    </source>
</evidence>
<feature type="domain" description="EGF-like" evidence="2">
    <location>
        <begin position="89"/>
        <end position="130"/>
    </location>
</feature>
<dbReference type="InterPro" id="IPR009030">
    <property type="entry name" value="Growth_fac_rcpt_cys_sf"/>
</dbReference>
<dbReference type="AlphaFoldDB" id="A0A368FH36"/>
<dbReference type="EMBL" id="JOJR01001291">
    <property type="protein sequence ID" value="RCN31473.1"/>
    <property type="molecule type" value="Genomic_DNA"/>
</dbReference>
<dbReference type="STRING" id="29170.A0A368FH36"/>